<gene>
    <name evidence="2" type="ORF">GTK63_08560</name>
</gene>
<comment type="caution">
    <text evidence="2">The sequence shown here is derived from an EMBL/GenBank/DDBJ whole genome shotgun (WGS) entry which is preliminary data.</text>
</comment>
<sequence>MKIAVTGATGHLGSLVVKKLSEKVDQANIIALVHNKNHAQDLIKEGYKIREIDFQNVSTLNTALQKVDTLVYVASKTYSVFDRVRELENVLSAMQENHISNLVAMSFIADQEDNPFVMSPFYGYLPRRLAGTKLNYAIAKNSLYADPLVPYLPELIERKGLIYPVGKQAMSFISLEDSAEAMTTMALKPEILQSRKSYLLTQARSYTMPELGKIMTKVTGHEIGYHPVSVEEFGKIYATEGDGEELASMYAGGAMGYLHGLSDDFAHITEHEPESMEHFLARNYHKNN</sequence>
<accession>A0A7X4HPA5</accession>
<protein>
    <submittedName>
        <fullName evidence="2">NAD(P)H-binding protein</fullName>
    </submittedName>
</protein>
<dbReference type="Pfam" id="PF13460">
    <property type="entry name" value="NAD_binding_10"/>
    <property type="match status" value="1"/>
</dbReference>
<dbReference type="RefSeq" id="WP_160811234.1">
    <property type="nucleotide sequence ID" value="NZ_JAATOH010000048.1"/>
</dbReference>
<dbReference type="SUPFAM" id="SSF51735">
    <property type="entry name" value="NAD(P)-binding Rossmann-fold domains"/>
    <property type="match status" value="1"/>
</dbReference>
<dbReference type="Gene3D" id="3.40.50.720">
    <property type="entry name" value="NAD(P)-binding Rossmann-like Domain"/>
    <property type="match status" value="1"/>
</dbReference>
<dbReference type="Gene3D" id="3.90.25.10">
    <property type="entry name" value="UDP-galactose 4-epimerase, domain 1"/>
    <property type="match status" value="1"/>
</dbReference>
<dbReference type="InterPro" id="IPR036291">
    <property type="entry name" value="NAD(P)-bd_dom_sf"/>
</dbReference>
<evidence type="ECO:0000313" key="2">
    <source>
        <dbReference type="EMBL" id="MYN54345.1"/>
    </source>
</evidence>
<evidence type="ECO:0000259" key="1">
    <source>
        <dbReference type="Pfam" id="PF13460"/>
    </source>
</evidence>
<proteinExistence type="predicted"/>
<evidence type="ECO:0000313" key="3">
    <source>
        <dbReference type="Proteomes" id="UP000460132"/>
    </source>
</evidence>
<dbReference type="PANTHER" id="PTHR47129">
    <property type="entry name" value="QUINONE OXIDOREDUCTASE 2"/>
    <property type="match status" value="1"/>
</dbReference>
<dbReference type="InterPro" id="IPR052718">
    <property type="entry name" value="NmrA-type_oxidoreductase"/>
</dbReference>
<organism evidence="2 3">
    <name type="scientific">Lactobacillus crispatus</name>
    <dbReference type="NCBI Taxonomy" id="47770"/>
    <lineage>
        <taxon>Bacteria</taxon>
        <taxon>Bacillati</taxon>
        <taxon>Bacillota</taxon>
        <taxon>Bacilli</taxon>
        <taxon>Lactobacillales</taxon>
        <taxon>Lactobacillaceae</taxon>
        <taxon>Lactobacillus</taxon>
    </lineage>
</organism>
<dbReference type="PANTHER" id="PTHR47129:SF1">
    <property type="entry name" value="NMRA-LIKE DOMAIN-CONTAINING PROTEIN"/>
    <property type="match status" value="1"/>
</dbReference>
<name>A0A7X4HPA5_9LACO</name>
<feature type="domain" description="NAD(P)-binding" evidence="1">
    <location>
        <begin position="7"/>
        <end position="113"/>
    </location>
</feature>
<dbReference type="EMBL" id="WWFF01000012">
    <property type="protein sequence ID" value="MYN54345.1"/>
    <property type="molecule type" value="Genomic_DNA"/>
</dbReference>
<dbReference type="Proteomes" id="UP000460132">
    <property type="component" value="Unassembled WGS sequence"/>
</dbReference>
<reference evidence="2 3" key="1">
    <citation type="submission" date="2020-01" db="EMBL/GenBank/DDBJ databases">
        <title>Vaginal microbiome of pregnant Indian women: Insights into the genome of dominants Lactobacillus species.</title>
        <authorList>
            <person name="Das B."/>
            <person name="Mehta O."/>
            <person name="Ghosh T.S."/>
            <person name="Kothidar A."/>
            <person name="Gowtham M.R."/>
            <person name="Mitra R."/>
            <person name="Kshetrapal P."/>
            <person name="Wadhwa N."/>
            <person name="Thiruvengadam R."/>
            <person name="Nair G.B."/>
            <person name="Bhatnagar S."/>
            <person name="Pore S."/>
        </authorList>
    </citation>
    <scope>NUCLEOTIDE SEQUENCE [LARGE SCALE GENOMIC DNA]</scope>
    <source>
        <strain evidence="2 3">Indica2</strain>
    </source>
</reference>
<dbReference type="AlphaFoldDB" id="A0A7X4HPA5"/>
<dbReference type="InterPro" id="IPR016040">
    <property type="entry name" value="NAD(P)-bd_dom"/>
</dbReference>